<comment type="caution">
    <text evidence="8">The sequence shown here is derived from an EMBL/GenBank/DDBJ whole genome shotgun (WGS) entry which is preliminary data.</text>
</comment>
<dbReference type="AlphaFoldDB" id="A0A6L5YEN1"/>
<dbReference type="GO" id="GO:0015109">
    <property type="term" value="F:chromate transmembrane transporter activity"/>
    <property type="evidence" value="ECO:0007669"/>
    <property type="project" value="InterPro"/>
</dbReference>
<organism evidence="8 9">
    <name type="scientific">Pyramidobacter porci</name>
    <dbReference type="NCBI Taxonomy" id="2605789"/>
    <lineage>
        <taxon>Bacteria</taxon>
        <taxon>Thermotogati</taxon>
        <taxon>Synergistota</taxon>
        <taxon>Synergistia</taxon>
        <taxon>Synergistales</taxon>
        <taxon>Dethiosulfovibrionaceae</taxon>
        <taxon>Pyramidobacter</taxon>
    </lineage>
</organism>
<dbReference type="Pfam" id="PF02417">
    <property type="entry name" value="Chromate_transp"/>
    <property type="match status" value="1"/>
</dbReference>
<evidence type="ECO:0000256" key="4">
    <source>
        <dbReference type="ARBA" id="ARBA00022692"/>
    </source>
</evidence>
<dbReference type="EMBL" id="VUNH01000009">
    <property type="protein sequence ID" value="MST56137.1"/>
    <property type="molecule type" value="Genomic_DNA"/>
</dbReference>
<name>A0A6L5YEN1_9BACT</name>
<keyword evidence="3" id="KW-1003">Cell membrane</keyword>
<evidence type="ECO:0000256" key="5">
    <source>
        <dbReference type="ARBA" id="ARBA00022989"/>
    </source>
</evidence>
<dbReference type="Proteomes" id="UP000473699">
    <property type="component" value="Unassembled WGS sequence"/>
</dbReference>
<evidence type="ECO:0000256" key="3">
    <source>
        <dbReference type="ARBA" id="ARBA00022475"/>
    </source>
</evidence>
<dbReference type="RefSeq" id="WP_320634131.1">
    <property type="nucleotide sequence ID" value="NZ_JAXDZJ010000120.1"/>
</dbReference>
<keyword evidence="9" id="KW-1185">Reference proteome</keyword>
<comment type="subcellular location">
    <subcellularLocation>
        <location evidence="1">Cell membrane</location>
        <topology evidence="1">Multi-pass membrane protein</topology>
    </subcellularLocation>
</comment>
<evidence type="ECO:0000256" key="1">
    <source>
        <dbReference type="ARBA" id="ARBA00004651"/>
    </source>
</evidence>
<feature type="transmembrane region" description="Helical" evidence="7">
    <location>
        <begin position="89"/>
        <end position="112"/>
    </location>
</feature>
<dbReference type="InterPro" id="IPR052518">
    <property type="entry name" value="CHR_Transporter"/>
</dbReference>
<feature type="transmembrane region" description="Helical" evidence="7">
    <location>
        <begin position="118"/>
        <end position="139"/>
    </location>
</feature>
<feature type="transmembrane region" description="Helical" evidence="7">
    <location>
        <begin position="14"/>
        <end position="41"/>
    </location>
</feature>
<accession>A0A6L5YEN1</accession>
<reference evidence="8 9" key="1">
    <citation type="submission" date="2019-08" db="EMBL/GenBank/DDBJ databases">
        <title>In-depth cultivation of the pig gut microbiome towards novel bacterial diversity and tailored functional studies.</title>
        <authorList>
            <person name="Wylensek D."/>
            <person name="Hitch T.C.A."/>
            <person name="Clavel T."/>
        </authorList>
    </citation>
    <scope>NUCLEOTIDE SEQUENCE [LARGE SCALE GENOMIC DNA]</scope>
    <source>
        <strain evidence="8 9">SM-530-WT-4B</strain>
    </source>
</reference>
<feature type="transmembrane region" description="Helical" evidence="7">
    <location>
        <begin position="146"/>
        <end position="165"/>
    </location>
</feature>
<dbReference type="PANTHER" id="PTHR43663:SF2">
    <property type="entry name" value="CHROMATE TRANSPORT PROTEIN-RELATED"/>
    <property type="match status" value="1"/>
</dbReference>
<keyword evidence="5 7" id="KW-1133">Transmembrane helix</keyword>
<evidence type="ECO:0000313" key="8">
    <source>
        <dbReference type="EMBL" id="MST56137.1"/>
    </source>
</evidence>
<evidence type="ECO:0000313" key="9">
    <source>
        <dbReference type="Proteomes" id="UP000473699"/>
    </source>
</evidence>
<evidence type="ECO:0000256" key="7">
    <source>
        <dbReference type="SAM" id="Phobius"/>
    </source>
</evidence>
<feature type="transmembrane region" description="Helical" evidence="7">
    <location>
        <begin position="61"/>
        <end position="82"/>
    </location>
</feature>
<evidence type="ECO:0000256" key="6">
    <source>
        <dbReference type="ARBA" id="ARBA00023136"/>
    </source>
</evidence>
<dbReference type="PANTHER" id="PTHR43663">
    <property type="entry name" value="CHROMATE TRANSPORT PROTEIN-RELATED"/>
    <property type="match status" value="1"/>
</dbReference>
<proteinExistence type="inferred from homology"/>
<gene>
    <name evidence="8" type="ORF">FYJ74_08850</name>
</gene>
<protein>
    <submittedName>
        <fullName evidence="8">Chromate transporter</fullName>
    </submittedName>
</protein>
<evidence type="ECO:0000256" key="2">
    <source>
        <dbReference type="ARBA" id="ARBA00005262"/>
    </source>
</evidence>
<dbReference type="InterPro" id="IPR003370">
    <property type="entry name" value="Chromate_transpt"/>
</dbReference>
<comment type="similarity">
    <text evidence="2">Belongs to the chromate ion transporter (CHR) (TC 2.A.51) family.</text>
</comment>
<sequence length="195" mass="19978">MESQIEEQAEEKKLGLFSIFMMIFKISAFTLGGGAVLIGLIQEAVNRTGVVPEEKTADMLALSLAAPGAMGISMSYQAGLALGGPAGAAAAVFGMALPPFIAILVLSSWLLAHMGSGYISAFFSGATAGLVVVLGAIVWKLGKKNALVSVKDTAICLLVAAAVLIFKVSAVWGLIGGTIVALIVNLLLEKEGKKA</sequence>
<dbReference type="GO" id="GO:0005886">
    <property type="term" value="C:plasma membrane"/>
    <property type="evidence" value="ECO:0007669"/>
    <property type="project" value="UniProtKB-SubCell"/>
</dbReference>
<keyword evidence="6 7" id="KW-0472">Membrane</keyword>
<keyword evidence="4 7" id="KW-0812">Transmembrane</keyword>